<keyword evidence="8" id="KW-1185">Reference proteome</keyword>
<reference evidence="7" key="1">
    <citation type="journal article" date="2022" name="bioRxiv">
        <title>Sequencing and chromosome-scale assembly of the giantPleurodeles waltlgenome.</title>
        <authorList>
            <person name="Brown T."/>
            <person name="Elewa A."/>
            <person name="Iarovenko S."/>
            <person name="Subramanian E."/>
            <person name="Araus A.J."/>
            <person name="Petzold A."/>
            <person name="Susuki M."/>
            <person name="Suzuki K.-i.T."/>
            <person name="Hayashi T."/>
            <person name="Toyoda A."/>
            <person name="Oliveira C."/>
            <person name="Osipova E."/>
            <person name="Leigh N.D."/>
            <person name="Simon A."/>
            <person name="Yun M.H."/>
        </authorList>
    </citation>
    <scope>NUCLEOTIDE SEQUENCE</scope>
    <source>
        <strain evidence="7">20211129_DDA</strain>
        <tissue evidence="7">Liver</tissue>
    </source>
</reference>
<dbReference type="InterPro" id="IPR003193">
    <property type="entry name" value="ADP-ribosyl_cyclase"/>
</dbReference>
<dbReference type="Proteomes" id="UP001066276">
    <property type="component" value="Chromosome 1_1"/>
</dbReference>
<evidence type="ECO:0000256" key="5">
    <source>
        <dbReference type="ARBA" id="ARBA00023027"/>
    </source>
</evidence>
<evidence type="ECO:0000256" key="6">
    <source>
        <dbReference type="ARBA" id="ARBA00023157"/>
    </source>
</evidence>
<name>A0AAV7WMX0_PLEWA</name>
<dbReference type="PANTHER" id="PTHR10912:SF7">
    <property type="entry name" value="ADP-RIBOSYL CYCLASE_CYCLIC ADP-RIBOSE HYDROLASE"/>
    <property type="match status" value="1"/>
</dbReference>
<dbReference type="Gene3D" id="3.40.50.720">
    <property type="entry name" value="NAD(P)-binding Rossmann-like Domain"/>
    <property type="match status" value="1"/>
</dbReference>
<feature type="non-terminal residue" evidence="7">
    <location>
        <position position="1"/>
    </location>
</feature>
<accession>A0AAV7WMX0</accession>
<protein>
    <recommendedName>
        <fullName evidence="2">ADP-ribosyl cyclase/cyclic ADP-ribose hydrolase</fullName>
        <ecNumber evidence="2">3.2.2.6</ecNumber>
    </recommendedName>
</protein>
<keyword evidence="4" id="KW-0378">Hydrolase</keyword>
<dbReference type="Pfam" id="PF02267">
    <property type="entry name" value="Rib_hydrolayse"/>
    <property type="match status" value="1"/>
</dbReference>
<dbReference type="GO" id="GO:0016740">
    <property type="term" value="F:transferase activity"/>
    <property type="evidence" value="ECO:0007669"/>
    <property type="project" value="UniProtKB-KW"/>
</dbReference>
<comment type="similarity">
    <text evidence="1">Belongs to the ADP-ribosyl cyclase family.</text>
</comment>
<sequence>IFWSVEVPNLDPLKITKVQIWIMDNIDGPDRDSCSSPNTAELLNTLKERNISSSCADNY</sequence>
<keyword evidence="6" id="KW-1015">Disulfide bond</keyword>
<evidence type="ECO:0000256" key="4">
    <source>
        <dbReference type="ARBA" id="ARBA00022801"/>
    </source>
</evidence>
<evidence type="ECO:0000256" key="1">
    <source>
        <dbReference type="ARBA" id="ARBA00005406"/>
    </source>
</evidence>
<dbReference type="EMBL" id="JANPWB010000001">
    <property type="protein sequence ID" value="KAJ1214266.1"/>
    <property type="molecule type" value="Genomic_DNA"/>
</dbReference>
<keyword evidence="3" id="KW-0808">Transferase</keyword>
<organism evidence="7 8">
    <name type="scientific">Pleurodeles waltl</name>
    <name type="common">Iberian ribbed newt</name>
    <dbReference type="NCBI Taxonomy" id="8319"/>
    <lineage>
        <taxon>Eukaryota</taxon>
        <taxon>Metazoa</taxon>
        <taxon>Chordata</taxon>
        <taxon>Craniata</taxon>
        <taxon>Vertebrata</taxon>
        <taxon>Euteleostomi</taxon>
        <taxon>Amphibia</taxon>
        <taxon>Batrachia</taxon>
        <taxon>Caudata</taxon>
        <taxon>Salamandroidea</taxon>
        <taxon>Salamandridae</taxon>
        <taxon>Pleurodelinae</taxon>
        <taxon>Pleurodeles</taxon>
    </lineage>
</organism>
<dbReference type="GO" id="GO:0061809">
    <property type="term" value="F:NAD+ nucleosidase activity, cyclic ADP-ribose generating"/>
    <property type="evidence" value="ECO:0007669"/>
    <property type="project" value="UniProtKB-EC"/>
</dbReference>
<keyword evidence="5" id="KW-0520">NAD</keyword>
<evidence type="ECO:0000313" key="7">
    <source>
        <dbReference type="EMBL" id="KAJ1214266.1"/>
    </source>
</evidence>
<dbReference type="AlphaFoldDB" id="A0AAV7WMX0"/>
<dbReference type="GO" id="GO:0005886">
    <property type="term" value="C:plasma membrane"/>
    <property type="evidence" value="ECO:0007669"/>
    <property type="project" value="TreeGrafter"/>
</dbReference>
<evidence type="ECO:0000256" key="3">
    <source>
        <dbReference type="ARBA" id="ARBA00022679"/>
    </source>
</evidence>
<dbReference type="GO" id="GO:0016849">
    <property type="term" value="F:phosphorus-oxygen lyase activity"/>
    <property type="evidence" value="ECO:0007669"/>
    <property type="project" value="TreeGrafter"/>
</dbReference>
<feature type="non-terminal residue" evidence="7">
    <location>
        <position position="59"/>
    </location>
</feature>
<dbReference type="EC" id="3.2.2.6" evidence="2"/>
<evidence type="ECO:0000256" key="2">
    <source>
        <dbReference type="ARBA" id="ARBA00011982"/>
    </source>
</evidence>
<comment type="caution">
    <text evidence="7">The sequence shown here is derived from an EMBL/GenBank/DDBJ whole genome shotgun (WGS) entry which is preliminary data.</text>
</comment>
<evidence type="ECO:0000313" key="8">
    <source>
        <dbReference type="Proteomes" id="UP001066276"/>
    </source>
</evidence>
<proteinExistence type="inferred from homology"/>
<dbReference type="SUPFAM" id="SSF52309">
    <property type="entry name" value="N-(deoxy)ribosyltransferase-like"/>
    <property type="match status" value="1"/>
</dbReference>
<dbReference type="GO" id="GO:0030890">
    <property type="term" value="P:positive regulation of B cell proliferation"/>
    <property type="evidence" value="ECO:0007669"/>
    <property type="project" value="TreeGrafter"/>
</dbReference>
<gene>
    <name evidence="7" type="ORF">NDU88_001890</name>
</gene>
<dbReference type="PANTHER" id="PTHR10912">
    <property type="entry name" value="ADP-RIBOSYL CYCLASE"/>
    <property type="match status" value="1"/>
</dbReference>